<dbReference type="Proteomes" id="UP001145114">
    <property type="component" value="Unassembled WGS sequence"/>
</dbReference>
<reference evidence="1" key="1">
    <citation type="submission" date="2022-06" db="EMBL/GenBank/DDBJ databases">
        <title>Phylogenomic reconstructions and comparative analyses of Kickxellomycotina fungi.</title>
        <authorList>
            <person name="Reynolds N.K."/>
            <person name="Stajich J.E."/>
            <person name="Barry K."/>
            <person name="Grigoriev I.V."/>
            <person name="Crous P."/>
            <person name="Smith M.E."/>
        </authorList>
    </citation>
    <scope>NUCLEOTIDE SEQUENCE</scope>
    <source>
        <strain evidence="1">RSA 2271</strain>
    </source>
</reference>
<gene>
    <name evidence="1" type="ORF">EV182_006622</name>
</gene>
<comment type="caution">
    <text evidence="1">The sequence shown here is derived from an EMBL/GenBank/DDBJ whole genome shotgun (WGS) entry which is preliminary data.</text>
</comment>
<dbReference type="EMBL" id="JAMZIH010007930">
    <property type="protein sequence ID" value="KAJ1672720.1"/>
    <property type="molecule type" value="Genomic_DNA"/>
</dbReference>
<sequence length="217" mass="23969">MVVADLARMPDIKHALAKAAYAAGVRQVVDISSRLASLPWRSSYIGHAHRLGEERVLGIAGRGSFVAIRPSRFMISQLWLDLPGIKKSDTIFTTQDGDKDFEWISTDDIADVVTHVLTEPVEKHGDAVYELTGDNVSERARAALFSKALGRPVTFKQISPKVQYDQIVEHAKMPHLMAFDLVSSDSSKPPTTAVPVLLGRPYETLESWISKNKAAFQ</sequence>
<organism evidence="1 2">
    <name type="scientific">Spiromyces aspiralis</name>
    <dbReference type="NCBI Taxonomy" id="68401"/>
    <lineage>
        <taxon>Eukaryota</taxon>
        <taxon>Fungi</taxon>
        <taxon>Fungi incertae sedis</taxon>
        <taxon>Zoopagomycota</taxon>
        <taxon>Kickxellomycotina</taxon>
        <taxon>Kickxellomycetes</taxon>
        <taxon>Kickxellales</taxon>
        <taxon>Kickxellaceae</taxon>
        <taxon>Spiromyces</taxon>
    </lineage>
</organism>
<accession>A0ACC1H9U0</accession>
<proteinExistence type="predicted"/>
<name>A0ACC1H9U0_9FUNG</name>
<keyword evidence="2" id="KW-1185">Reference proteome</keyword>
<evidence type="ECO:0000313" key="1">
    <source>
        <dbReference type="EMBL" id="KAJ1672720.1"/>
    </source>
</evidence>
<evidence type="ECO:0000313" key="2">
    <source>
        <dbReference type="Proteomes" id="UP001145114"/>
    </source>
</evidence>
<protein>
    <submittedName>
        <fullName evidence="1">Uncharacterized protein</fullName>
    </submittedName>
</protein>